<dbReference type="PANTHER" id="PTHR13206">
    <property type="entry name" value="UBIQUITIN LIGASE PROTEIN PHF9 FANCONI ANEMIA GROUP L PROTEIN"/>
    <property type="match status" value="1"/>
</dbReference>
<feature type="domain" description="FANCL C-terminal" evidence="1">
    <location>
        <begin position="249"/>
        <end position="315"/>
    </location>
</feature>
<feature type="domain" description="FANCL UBC-like" evidence="2">
    <location>
        <begin position="140"/>
        <end position="225"/>
    </location>
</feature>
<evidence type="ECO:0000313" key="4">
    <source>
        <dbReference type="Proteomes" id="UP001314205"/>
    </source>
</evidence>
<dbReference type="InterPro" id="IPR026848">
    <property type="entry name" value="Fancl"/>
</dbReference>
<protein>
    <submittedName>
        <fullName evidence="3">Uncharacterized protein</fullName>
    </submittedName>
</protein>
<dbReference type="Gene3D" id="3.10.110.20">
    <property type="entry name" value="RWD domain-like"/>
    <property type="match status" value="1"/>
</dbReference>
<accession>A0AAV1KT67</accession>
<evidence type="ECO:0000259" key="1">
    <source>
        <dbReference type="Pfam" id="PF11793"/>
    </source>
</evidence>
<dbReference type="Pfam" id="PF18891">
    <property type="entry name" value="FANCL_d3"/>
    <property type="match status" value="1"/>
</dbReference>
<dbReference type="Pfam" id="PF11793">
    <property type="entry name" value="FANCL_C"/>
    <property type="match status" value="1"/>
</dbReference>
<evidence type="ECO:0000259" key="2">
    <source>
        <dbReference type="Pfam" id="PF18891"/>
    </source>
</evidence>
<dbReference type="PANTHER" id="PTHR13206:SF0">
    <property type="entry name" value="E3 UBIQUITIN-PROTEIN LIGASE FANCL"/>
    <property type="match status" value="1"/>
</dbReference>
<dbReference type="GO" id="GO:0043240">
    <property type="term" value="C:Fanconi anaemia nuclear complex"/>
    <property type="evidence" value="ECO:0007669"/>
    <property type="project" value="InterPro"/>
</dbReference>
<comment type="caution">
    <text evidence="3">The sequence shown here is derived from an EMBL/GenBank/DDBJ whole genome shotgun (WGS) entry which is preliminary data.</text>
</comment>
<name>A0AAV1KT67_9NEOP</name>
<proteinExistence type="predicted"/>
<dbReference type="GO" id="GO:0006513">
    <property type="term" value="P:protein monoubiquitination"/>
    <property type="evidence" value="ECO:0007669"/>
    <property type="project" value="TreeGrafter"/>
</dbReference>
<dbReference type="InterPro" id="IPR013083">
    <property type="entry name" value="Znf_RING/FYVE/PHD"/>
</dbReference>
<dbReference type="Gene3D" id="3.30.40.10">
    <property type="entry name" value="Zinc/RING finger domain, C3HC4 (zinc finger)"/>
    <property type="match status" value="1"/>
</dbReference>
<organism evidence="3 4">
    <name type="scientific">Parnassius mnemosyne</name>
    <name type="common">clouded apollo</name>
    <dbReference type="NCBI Taxonomy" id="213953"/>
    <lineage>
        <taxon>Eukaryota</taxon>
        <taxon>Metazoa</taxon>
        <taxon>Ecdysozoa</taxon>
        <taxon>Arthropoda</taxon>
        <taxon>Hexapoda</taxon>
        <taxon>Insecta</taxon>
        <taxon>Pterygota</taxon>
        <taxon>Neoptera</taxon>
        <taxon>Endopterygota</taxon>
        <taxon>Lepidoptera</taxon>
        <taxon>Glossata</taxon>
        <taxon>Ditrysia</taxon>
        <taxon>Papilionoidea</taxon>
        <taxon>Papilionidae</taxon>
        <taxon>Parnassiinae</taxon>
        <taxon>Parnassini</taxon>
        <taxon>Parnassius</taxon>
        <taxon>Driopa</taxon>
    </lineage>
</organism>
<keyword evidence="4" id="KW-1185">Reference proteome</keyword>
<dbReference type="InterPro" id="IPR026850">
    <property type="entry name" value="FANCL_C"/>
</dbReference>
<dbReference type="GO" id="GO:0061630">
    <property type="term" value="F:ubiquitin protein ligase activity"/>
    <property type="evidence" value="ECO:0007669"/>
    <property type="project" value="TreeGrafter"/>
</dbReference>
<dbReference type="GO" id="GO:0036297">
    <property type="term" value="P:interstrand cross-link repair"/>
    <property type="evidence" value="ECO:0007669"/>
    <property type="project" value="InterPro"/>
</dbReference>
<dbReference type="InterPro" id="IPR043003">
    <property type="entry name" value="FANCL_d3_sf"/>
</dbReference>
<dbReference type="AlphaFoldDB" id="A0AAV1KT67"/>
<dbReference type="InterPro" id="IPR044037">
    <property type="entry name" value="FANCL_d3"/>
</dbReference>
<gene>
    <name evidence="3" type="ORF">PARMNEM_LOCUS7196</name>
</gene>
<dbReference type="EMBL" id="CAVLGL010000080">
    <property type="protein sequence ID" value="CAK1586211.1"/>
    <property type="molecule type" value="Genomic_DNA"/>
</dbReference>
<dbReference type="CDD" id="cd23832">
    <property type="entry name" value="DRWD-C_FANCL"/>
    <property type="match status" value="1"/>
</dbReference>
<sequence>MDRILGLQKIFSKEYQDSSLTDLLLSLKNLFSDKNCMNNSSKESFDLDIINRNYFEEVKQVESLPNVTVYFGKTLTELKFVIIDDDGVREHEINLKYKGVQKYVITSVNLPHSPYQDKVFNSINEILHIFRDHVNSLSNYFRELERIDQFCSVVEPLNPTFKDDYRKIFLDNRTWLHVTVTPDGTATNIHLIGQSEFWHDKLQSGLLSWDHDKDIVDNIMIIFDLPNVLSAVHEGNPSKYVSSEEDKQMCGICLCNELPDNPGVPQPLCQNTACGVFFHRSCLYEWLVACTGGRPPTFGVATGSCPTCFHPIACSEKED</sequence>
<dbReference type="SUPFAM" id="SSF57850">
    <property type="entry name" value="RING/U-box"/>
    <property type="match status" value="1"/>
</dbReference>
<reference evidence="3 4" key="1">
    <citation type="submission" date="2023-11" db="EMBL/GenBank/DDBJ databases">
        <authorList>
            <person name="Hedman E."/>
            <person name="Englund M."/>
            <person name="Stromberg M."/>
            <person name="Nyberg Akerstrom W."/>
            <person name="Nylinder S."/>
            <person name="Jareborg N."/>
            <person name="Kallberg Y."/>
            <person name="Kronander E."/>
        </authorList>
    </citation>
    <scope>NUCLEOTIDE SEQUENCE [LARGE SCALE GENOMIC DNA]</scope>
</reference>
<dbReference type="Proteomes" id="UP001314205">
    <property type="component" value="Unassembled WGS sequence"/>
</dbReference>
<evidence type="ECO:0000313" key="3">
    <source>
        <dbReference type="EMBL" id="CAK1586211.1"/>
    </source>
</evidence>
<dbReference type="SMART" id="SM01197">
    <property type="entry name" value="FANCL_C"/>
    <property type="match status" value="1"/>
</dbReference>